<dbReference type="GO" id="GO:0016226">
    <property type="term" value="P:iron-sulfur cluster assembly"/>
    <property type="evidence" value="ECO:0007669"/>
    <property type="project" value="TreeGrafter"/>
</dbReference>
<comment type="similarity">
    <text evidence="2">Belongs to the class-V pyridoxal-phosphate-dependent aminotransferase family. NifS/IscS subfamily.</text>
</comment>
<evidence type="ECO:0000259" key="3">
    <source>
        <dbReference type="Pfam" id="PF00266"/>
    </source>
</evidence>
<evidence type="ECO:0000256" key="1">
    <source>
        <dbReference type="ARBA" id="ARBA00001933"/>
    </source>
</evidence>
<dbReference type="InterPro" id="IPR015424">
    <property type="entry name" value="PyrdxlP-dep_Trfase"/>
</dbReference>
<comment type="cofactor">
    <cofactor evidence="1">
        <name>pyridoxal 5'-phosphate</name>
        <dbReference type="ChEBI" id="CHEBI:597326"/>
    </cofactor>
</comment>
<dbReference type="GO" id="GO:0031071">
    <property type="term" value="F:cysteine desulfurase activity"/>
    <property type="evidence" value="ECO:0007669"/>
    <property type="project" value="TreeGrafter"/>
</dbReference>
<dbReference type="AlphaFoldDB" id="A0AAW2H794"/>
<evidence type="ECO:0000256" key="2">
    <source>
        <dbReference type="ARBA" id="ARBA00006490"/>
    </source>
</evidence>
<name>A0AAW2H794_9NEOP</name>
<reference evidence="4" key="1">
    <citation type="journal article" date="2024" name="Gigascience">
        <title>Chromosome-level genome of the poultry shaft louse Menopon gallinae provides insight into the host-switching and adaptive evolution of parasitic lice.</title>
        <authorList>
            <person name="Xu Y."/>
            <person name="Ma L."/>
            <person name="Liu S."/>
            <person name="Liang Y."/>
            <person name="Liu Q."/>
            <person name="He Z."/>
            <person name="Tian L."/>
            <person name="Duan Y."/>
            <person name="Cai W."/>
            <person name="Li H."/>
            <person name="Song F."/>
        </authorList>
    </citation>
    <scope>NUCLEOTIDE SEQUENCE</scope>
    <source>
        <strain evidence="4">Cailab_2023a</strain>
    </source>
</reference>
<dbReference type="EMBL" id="JARGDH010000008">
    <property type="protein sequence ID" value="KAL0265536.1"/>
    <property type="molecule type" value="Genomic_DNA"/>
</dbReference>
<feature type="domain" description="Aminotransferase class V" evidence="3">
    <location>
        <begin position="1"/>
        <end position="154"/>
    </location>
</feature>
<comment type="caution">
    <text evidence="4">The sequence shown here is derived from an EMBL/GenBank/DDBJ whole genome shotgun (WGS) entry which is preliminary data.</text>
</comment>
<dbReference type="GO" id="GO:0005739">
    <property type="term" value="C:mitochondrion"/>
    <property type="evidence" value="ECO:0007669"/>
    <property type="project" value="TreeGrafter"/>
</dbReference>
<dbReference type="InterPro" id="IPR015421">
    <property type="entry name" value="PyrdxlP-dep_Trfase_major"/>
</dbReference>
<dbReference type="InterPro" id="IPR000192">
    <property type="entry name" value="Aminotrans_V_dom"/>
</dbReference>
<accession>A0AAW2H794</accession>
<evidence type="ECO:0000313" key="4">
    <source>
        <dbReference type="EMBL" id="KAL0265536.1"/>
    </source>
</evidence>
<dbReference type="Gene3D" id="3.40.640.10">
    <property type="entry name" value="Type I PLP-dependent aspartate aminotransferase-like (Major domain)"/>
    <property type="match status" value="1"/>
</dbReference>
<dbReference type="PANTHER" id="PTHR11601:SF34">
    <property type="entry name" value="CYSTEINE DESULFURASE"/>
    <property type="match status" value="1"/>
</dbReference>
<organism evidence="4">
    <name type="scientific">Menopon gallinae</name>
    <name type="common">poultry shaft louse</name>
    <dbReference type="NCBI Taxonomy" id="328185"/>
    <lineage>
        <taxon>Eukaryota</taxon>
        <taxon>Metazoa</taxon>
        <taxon>Ecdysozoa</taxon>
        <taxon>Arthropoda</taxon>
        <taxon>Hexapoda</taxon>
        <taxon>Insecta</taxon>
        <taxon>Pterygota</taxon>
        <taxon>Neoptera</taxon>
        <taxon>Paraneoptera</taxon>
        <taxon>Psocodea</taxon>
        <taxon>Troctomorpha</taxon>
        <taxon>Phthiraptera</taxon>
        <taxon>Amblycera</taxon>
        <taxon>Menoponidae</taxon>
        <taxon>Menopon</taxon>
    </lineage>
</organism>
<dbReference type="Pfam" id="PF00266">
    <property type="entry name" value="Aminotran_5"/>
    <property type="match status" value="1"/>
</dbReference>
<protein>
    <recommendedName>
        <fullName evidence="3">Aminotransferase class V domain-containing protein</fullName>
    </recommendedName>
</protein>
<dbReference type="GO" id="GO:0005829">
    <property type="term" value="C:cytosol"/>
    <property type="evidence" value="ECO:0007669"/>
    <property type="project" value="TreeGrafter"/>
</dbReference>
<proteinExistence type="inferred from homology"/>
<gene>
    <name evidence="4" type="ORF">PYX00_010929</name>
</gene>
<sequence>MMPYLTTNFGNPHSNSHIYGESMKEAVELARAQVANLIKANPKEVYFTSGATEGNNLILKGILEYYSKNGKNHIIVTKIEHKCIMSIAHYLSTKGFEVTFLPVESNGLVNLDVLNSAIKPNTALVSVIAVNNEIGVIQPLKEIGALCKQRGVFFSY</sequence>
<dbReference type="SUPFAM" id="SSF53383">
    <property type="entry name" value="PLP-dependent transferases"/>
    <property type="match status" value="1"/>
</dbReference>
<dbReference type="PANTHER" id="PTHR11601">
    <property type="entry name" value="CYSTEINE DESULFURYLASE FAMILY MEMBER"/>
    <property type="match status" value="1"/>
</dbReference>